<dbReference type="Gene3D" id="1.20.1280.50">
    <property type="match status" value="1"/>
</dbReference>
<dbReference type="GO" id="GO:0019005">
    <property type="term" value="C:SCF ubiquitin ligase complex"/>
    <property type="evidence" value="ECO:0007669"/>
    <property type="project" value="TreeGrafter"/>
</dbReference>
<dbReference type="OrthoDB" id="629492at2759"/>
<keyword evidence="3" id="KW-1185">Reference proteome</keyword>
<dbReference type="GO" id="GO:0031146">
    <property type="term" value="P:SCF-dependent proteasomal ubiquitin-dependent protein catabolic process"/>
    <property type="evidence" value="ECO:0007669"/>
    <property type="project" value="TreeGrafter"/>
</dbReference>
<evidence type="ECO:0000313" key="2">
    <source>
        <dbReference type="EMBL" id="RKF64198.1"/>
    </source>
</evidence>
<dbReference type="SUPFAM" id="SSF81383">
    <property type="entry name" value="F-box domain"/>
    <property type="match status" value="1"/>
</dbReference>
<name>A0A420I3B6_9PEZI</name>
<evidence type="ECO:0000313" key="3">
    <source>
        <dbReference type="Proteomes" id="UP000286134"/>
    </source>
</evidence>
<dbReference type="SUPFAM" id="SSF52047">
    <property type="entry name" value="RNI-like"/>
    <property type="match status" value="1"/>
</dbReference>
<dbReference type="EMBL" id="MCFK01002045">
    <property type="protein sequence ID" value="RKF64198.1"/>
    <property type="molecule type" value="Genomic_DNA"/>
</dbReference>
<comment type="caution">
    <text evidence="2">The sequence shown here is derived from an EMBL/GenBank/DDBJ whole genome shotgun (WGS) entry which is preliminary data.</text>
</comment>
<protein>
    <submittedName>
        <fullName evidence="2">Putative f-box tpr repeat containing protein pof3</fullName>
    </submittedName>
</protein>
<reference evidence="2 3" key="1">
    <citation type="journal article" date="2018" name="BMC Genomics">
        <title>Comparative genome analyses reveal sequence features reflecting distinct modes of host-adaptation between dicot and monocot powdery mildew.</title>
        <authorList>
            <person name="Wu Y."/>
            <person name="Ma X."/>
            <person name="Pan Z."/>
            <person name="Kale S.D."/>
            <person name="Song Y."/>
            <person name="King H."/>
            <person name="Zhang Q."/>
            <person name="Presley C."/>
            <person name="Deng X."/>
            <person name="Wei C.I."/>
            <person name="Xiao S."/>
        </authorList>
    </citation>
    <scope>NUCLEOTIDE SEQUENCE [LARGE SCALE GENOMIC DNA]</scope>
    <source>
        <strain evidence="2">UMSG2</strain>
    </source>
</reference>
<sequence length="442" mass="51139">MIQIPSIEQFAEKSCDPFHYLPLELAEKIFHMLSIHNRLTCLYVCKSWNTLLQSSHSLWKILDLSDARRYVPMDGLKAYLKRSNYSLNLAEFQLNSFVDSGRIEYIIENCKCLKELKVYGRDWRGNMMFNSLSSAKQIMLLYISNRIHMSLSVVISTLKRCQDTVVDVTFGNLDRTILNISDWPRLHKLRSLSLGEFDEGYLNGDDEAVIDLDGLVQATPNLITVIIKHLRVKDNVKVYDFRLWKQLQRLEFFNNRLIHFPKLPKTLKHLRFDGNYALSIPESQEMELTQLPLLETFSCQSTSINPRGLFAVTKSCIEANNLKILHLGNRTYNLGNHIILPVWMEYPSCISVEELSLAWMDLDDAGIFRILKLYPKLERIILSGNNITELTLQTLAGKKSIKSIVIDNCYDIDPNLIEEIRHKGIEISWRFASDAFDEDIVL</sequence>
<feature type="domain" description="F-box" evidence="1">
    <location>
        <begin position="15"/>
        <end position="62"/>
    </location>
</feature>
<dbReference type="Proteomes" id="UP000286134">
    <property type="component" value="Unassembled WGS sequence"/>
</dbReference>
<dbReference type="SMART" id="SM00256">
    <property type="entry name" value="FBOX"/>
    <property type="match status" value="1"/>
</dbReference>
<dbReference type="Pfam" id="PF12937">
    <property type="entry name" value="F-box-like"/>
    <property type="match status" value="1"/>
</dbReference>
<organism evidence="2 3">
    <name type="scientific">Erysiphe neolycopersici</name>
    <dbReference type="NCBI Taxonomy" id="212602"/>
    <lineage>
        <taxon>Eukaryota</taxon>
        <taxon>Fungi</taxon>
        <taxon>Dikarya</taxon>
        <taxon>Ascomycota</taxon>
        <taxon>Pezizomycotina</taxon>
        <taxon>Leotiomycetes</taxon>
        <taxon>Erysiphales</taxon>
        <taxon>Erysiphaceae</taxon>
        <taxon>Erysiphe</taxon>
    </lineage>
</organism>
<dbReference type="STRING" id="212602.A0A420I3B6"/>
<proteinExistence type="predicted"/>
<accession>A0A420I3B6</accession>
<gene>
    <name evidence="2" type="ORF">OnM2_020088</name>
</gene>
<dbReference type="InterPro" id="IPR032675">
    <property type="entry name" value="LRR_dom_sf"/>
</dbReference>
<dbReference type="InterPro" id="IPR001810">
    <property type="entry name" value="F-box_dom"/>
</dbReference>
<dbReference type="Gene3D" id="3.80.10.10">
    <property type="entry name" value="Ribonuclease Inhibitor"/>
    <property type="match status" value="1"/>
</dbReference>
<dbReference type="PANTHER" id="PTHR13318">
    <property type="entry name" value="PARTNER OF PAIRED, ISOFORM B-RELATED"/>
    <property type="match status" value="1"/>
</dbReference>
<evidence type="ECO:0000259" key="1">
    <source>
        <dbReference type="PROSITE" id="PS50181"/>
    </source>
</evidence>
<dbReference type="PANTHER" id="PTHR13318:SF247">
    <property type="entry name" value="GH16156P"/>
    <property type="match status" value="1"/>
</dbReference>
<dbReference type="AlphaFoldDB" id="A0A420I3B6"/>
<dbReference type="InterPro" id="IPR036047">
    <property type="entry name" value="F-box-like_dom_sf"/>
</dbReference>
<dbReference type="PROSITE" id="PS50181">
    <property type="entry name" value="FBOX"/>
    <property type="match status" value="1"/>
</dbReference>